<evidence type="ECO:0000259" key="2">
    <source>
        <dbReference type="Pfam" id="PF13559"/>
    </source>
</evidence>
<comment type="caution">
    <text evidence="3">The sequence shown here is derived from an EMBL/GenBank/DDBJ whole genome shotgun (WGS) entry which is preliminary data.</text>
</comment>
<name>A0A852U224_9ACTN</name>
<evidence type="ECO:0000313" key="4">
    <source>
        <dbReference type="Proteomes" id="UP000589036"/>
    </source>
</evidence>
<dbReference type="Pfam" id="PF13559">
    <property type="entry name" value="DUF4129"/>
    <property type="match status" value="1"/>
</dbReference>
<dbReference type="Proteomes" id="UP000589036">
    <property type="component" value="Unassembled WGS sequence"/>
</dbReference>
<dbReference type="InterPro" id="IPR025403">
    <property type="entry name" value="TgpA-like_C"/>
</dbReference>
<keyword evidence="1" id="KW-0812">Transmembrane</keyword>
<sequence length="203" mass="22145">MSREEGARLAREELSDSVYQEAEPGLVERLYTWFMGWLEELARRVGDSVPGGWWVLGPLLALLVLLVVALVVYTRPARRTGRRGAVVDSGAPLSATDHRALSERHAAEGAYAEAVRERLRAISRDLEERAIIPPRPGRTATELTAEAALALPSRRTALQEGARVFNDVWYGERPATAEGYAVLRDLDAGLREGSGGADAERAG</sequence>
<evidence type="ECO:0000313" key="3">
    <source>
        <dbReference type="EMBL" id="NYE49647.1"/>
    </source>
</evidence>
<keyword evidence="4" id="KW-1185">Reference proteome</keyword>
<keyword evidence="1" id="KW-0472">Membrane</keyword>
<protein>
    <submittedName>
        <fullName evidence="3">Putative membrane protein</fullName>
    </submittedName>
</protein>
<reference evidence="3 4" key="1">
    <citation type="submission" date="2020-07" db="EMBL/GenBank/DDBJ databases">
        <title>Sequencing the genomes of 1000 actinobacteria strains.</title>
        <authorList>
            <person name="Klenk H.-P."/>
        </authorList>
    </citation>
    <scope>NUCLEOTIDE SEQUENCE [LARGE SCALE GENOMIC DNA]</scope>
    <source>
        <strain evidence="3 4">CXB654</strain>
    </source>
</reference>
<proteinExistence type="predicted"/>
<gene>
    <name evidence="3" type="ORF">HDA32_004767</name>
</gene>
<evidence type="ECO:0000256" key="1">
    <source>
        <dbReference type="SAM" id="Phobius"/>
    </source>
</evidence>
<feature type="domain" description="Protein-glutamine gamma-glutamyltransferase-like C-terminal" evidence="2">
    <location>
        <begin position="119"/>
        <end position="187"/>
    </location>
</feature>
<dbReference type="RefSeq" id="WP_179645272.1">
    <property type="nucleotide sequence ID" value="NZ_JACCCC010000001.1"/>
</dbReference>
<organism evidence="3 4">
    <name type="scientific">Spinactinospora alkalitolerans</name>
    <dbReference type="NCBI Taxonomy" id="687207"/>
    <lineage>
        <taxon>Bacteria</taxon>
        <taxon>Bacillati</taxon>
        <taxon>Actinomycetota</taxon>
        <taxon>Actinomycetes</taxon>
        <taxon>Streptosporangiales</taxon>
        <taxon>Nocardiopsidaceae</taxon>
        <taxon>Spinactinospora</taxon>
    </lineage>
</organism>
<dbReference type="EMBL" id="JACCCC010000001">
    <property type="protein sequence ID" value="NYE49647.1"/>
    <property type="molecule type" value="Genomic_DNA"/>
</dbReference>
<dbReference type="AlphaFoldDB" id="A0A852U224"/>
<accession>A0A852U224</accession>
<feature type="transmembrane region" description="Helical" evidence="1">
    <location>
        <begin position="53"/>
        <end position="73"/>
    </location>
</feature>
<keyword evidence="1" id="KW-1133">Transmembrane helix</keyword>